<accession>A0AAV6UJR2</accession>
<sequence length="257" mass="28797">MPCHIHYSTSVVEMAKTYESKAEDLQKHHQERLGSVQSLEEERKKDFKAYCSSLKQSRDSEYSATTEVLGTNKDLLSKQWEVISGVPGKMTEVKDLVTTTLEDFKYELTASLTSGTFGPIRTGGSYSEVAGKLTGSDKGNFSIFIDLPKGDQSALSASIDKDNVCCNGIYECRKGAKISVPYIREIHKIKSIISSTPSLQSLKTYIPQRENPKIIIKFTQINDEKEQKDQLLLKNPIFLKSDFKILFKIKLVPNSIG</sequence>
<protein>
    <submittedName>
        <fullName evidence="1">Uncharacterized protein</fullName>
    </submittedName>
</protein>
<gene>
    <name evidence="1" type="ORF">JTE90_006755</name>
</gene>
<dbReference type="AlphaFoldDB" id="A0AAV6UJR2"/>
<organism evidence="1 2">
    <name type="scientific">Oedothorax gibbosus</name>
    <dbReference type="NCBI Taxonomy" id="931172"/>
    <lineage>
        <taxon>Eukaryota</taxon>
        <taxon>Metazoa</taxon>
        <taxon>Ecdysozoa</taxon>
        <taxon>Arthropoda</taxon>
        <taxon>Chelicerata</taxon>
        <taxon>Arachnida</taxon>
        <taxon>Araneae</taxon>
        <taxon>Araneomorphae</taxon>
        <taxon>Entelegynae</taxon>
        <taxon>Araneoidea</taxon>
        <taxon>Linyphiidae</taxon>
        <taxon>Erigoninae</taxon>
        <taxon>Oedothorax</taxon>
    </lineage>
</organism>
<dbReference type="Proteomes" id="UP000827092">
    <property type="component" value="Unassembled WGS sequence"/>
</dbReference>
<comment type="caution">
    <text evidence="1">The sequence shown here is derived from an EMBL/GenBank/DDBJ whole genome shotgun (WGS) entry which is preliminary data.</text>
</comment>
<evidence type="ECO:0000313" key="1">
    <source>
        <dbReference type="EMBL" id="KAG8184352.1"/>
    </source>
</evidence>
<reference evidence="1 2" key="1">
    <citation type="journal article" date="2022" name="Nat. Ecol. Evol.">
        <title>A masculinizing supergene underlies an exaggerated male reproductive morph in a spider.</title>
        <authorList>
            <person name="Hendrickx F."/>
            <person name="De Corte Z."/>
            <person name="Sonet G."/>
            <person name="Van Belleghem S.M."/>
            <person name="Kostlbacher S."/>
            <person name="Vangestel C."/>
        </authorList>
    </citation>
    <scope>NUCLEOTIDE SEQUENCE [LARGE SCALE GENOMIC DNA]</scope>
    <source>
        <strain evidence="1">W744_W776</strain>
    </source>
</reference>
<dbReference type="EMBL" id="JAFNEN010000375">
    <property type="protein sequence ID" value="KAG8184352.1"/>
    <property type="molecule type" value="Genomic_DNA"/>
</dbReference>
<evidence type="ECO:0000313" key="2">
    <source>
        <dbReference type="Proteomes" id="UP000827092"/>
    </source>
</evidence>
<proteinExistence type="predicted"/>
<name>A0AAV6UJR2_9ARAC</name>
<keyword evidence="2" id="KW-1185">Reference proteome</keyword>